<keyword evidence="2 7" id="KW-0812">Transmembrane</keyword>
<dbReference type="GO" id="GO:0015513">
    <property type="term" value="F:high-affinity secondary active nitrite transmembrane transporter activity"/>
    <property type="evidence" value="ECO:0007669"/>
    <property type="project" value="TreeGrafter"/>
</dbReference>
<evidence type="ECO:0000256" key="1">
    <source>
        <dbReference type="ARBA" id="ARBA00004141"/>
    </source>
</evidence>
<dbReference type="PANTHER" id="PTHR30520">
    <property type="entry name" value="FORMATE TRANSPORTER-RELATED"/>
    <property type="match status" value="1"/>
</dbReference>
<evidence type="ECO:0000313" key="10">
    <source>
        <dbReference type="Proteomes" id="UP000053477"/>
    </source>
</evidence>
<feature type="transmembrane region" description="Helical" evidence="7">
    <location>
        <begin position="269"/>
        <end position="289"/>
    </location>
</feature>
<dbReference type="InterPro" id="IPR024002">
    <property type="entry name" value="For/NO2_transpt_CS"/>
</dbReference>
<evidence type="ECO:0000256" key="5">
    <source>
        <dbReference type="ARBA" id="ARBA00049660"/>
    </source>
</evidence>
<feature type="compositionally biased region" description="Low complexity" evidence="6">
    <location>
        <begin position="356"/>
        <end position="372"/>
    </location>
</feature>
<evidence type="ECO:0000256" key="3">
    <source>
        <dbReference type="ARBA" id="ARBA00022989"/>
    </source>
</evidence>
<feature type="transmembrane region" description="Helical" evidence="7">
    <location>
        <begin position="62"/>
        <end position="84"/>
    </location>
</feature>
<dbReference type="Proteomes" id="UP000053477">
    <property type="component" value="Unassembled WGS sequence"/>
</dbReference>
<keyword evidence="3 7" id="KW-1133">Transmembrane helix</keyword>
<evidence type="ECO:0000313" key="9">
    <source>
        <dbReference type="EMBL" id="KLO05088.1"/>
    </source>
</evidence>
<dbReference type="OrthoDB" id="4829at2759"/>
<dbReference type="AlphaFoldDB" id="A0A0H2R6H7"/>
<feature type="region of interest" description="Disordered" evidence="6">
    <location>
        <begin position="1"/>
        <end position="25"/>
    </location>
</feature>
<evidence type="ECO:0000256" key="7">
    <source>
        <dbReference type="SAM" id="Phobius"/>
    </source>
</evidence>
<feature type="transmembrane region" description="Helical" evidence="7">
    <location>
        <begin position="227"/>
        <end position="249"/>
    </location>
</feature>
<dbReference type="EMBL" id="KQ086368">
    <property type="protein sequence ID" value="KLO05075.1"/>
    <property type="molecule type" value="Genomic_DNA"/>
</dbReference>
<name>A0A0H2R6H7_9AGAM</name>
<organism evidence="9 10">
    <name type="scientific">Schizopora paradoxa</name>
    <dbReference type="NCBI Taxonomy" id="27342"/>
    <lineage>
        <taxon>Eukaryota</taxon>
        <taxon>Fungi</taxon>
        <taxon>Dikarya</taxon>
        <taxon>Basidiomycota</taxon>
        <taxon>Agaricomycotina</taxon>
        <taxon>Agaricomycetes</taxon>
        <taxon>Hymenochaetales</taxon>
        <taxon>Schizoporaceae</taxon>
        <taxon>Schizopora</taxon>
    </lineage>
</organism>
<dbReference type="EMBL" id="KQ086366">
    <property type="protein sequence ID" value="KLO05088.1"/>
    <property type="molecule type" value="Genomic_DNA"/>
</dbReference>
<dbReference type="InterPro" id="IPR023271">
    <property type="entry name" value="Aquaporin-like"/>
</dbReference>
<sequence length="381" mass="41027">MDRTNRHHPHPAEDDADSDDTSSPSKFPMMSTSHDMLSGLLLEDAILQNAFKKISNPLDKTFFLAVLAGFWVGLGGIAALSVAGGIPVDVRNAWPFLPKLCIGLFFSFALHLILLYGGELFTGNVMVMNIGLLNRVTPPSRVALNLLTVYLGNWAGCLLTAYFFAYKTELFVAEPYHSYLSTLTLSKITGHGWGVLFLRAIPANTLVCVAVVLGLASRDAAGKILALYFPVVMFVVSSFEHCVANMFFISTGLMYGAPSTIGRLWFNQSAAFLGNIVGGAFVVALSMHLMNHWVSILPDALGGGKPLEAGTVAAHDVESTRRARDFATHDEAAAHKVQLRRSLSMSMGTRDGGVGLPVRRSLSVSSRGVPPGTLSKEVSRV</sequence>
<evidence type="ECO:0008006" key="11">
    <source>
        <dbReference type="Google" id="ProtNLM"/>
    </source>
</evidence>
<dbReference type="STRING" id="27342.A0A0H2R6H7"/>
<gene>
    <name evidence="9" type="ORF">SCHPADRAFT_737517</name>
    <name evidence="8" type="ORF">SCHPADRAFT_737872</name>
</gene>
<comment type="similarity">
    <text evidence="5">Belongs to the FNT transporter (TC 1.A.16) family.</text>
</comment>
<feature type="region of interest" description="Disordered" evidence="6">
    <location>
        <begin position="346"/>
        <end position="381"/>
    </location>
</feature>
<reference evidence="9 10" key="1">
    <citation type="submission" date="2015-04" db="EMBL/GenBank/DDBJ databases">
        <title>Complete genome sequence of Schizopora paradoxa KUC8140, a cosmopolitan wood degrader in East Asia.</title>
        <authorList>
            <consortium name="DOE Joint Genome Institute"/>
            <person name="Min B."/>
            <person name="Park H."/>
            <person name="Jang Y."/>
            <person name="Kim J.-J."/>
            <person name="Kim K.H."/>
            <person name="Pangilinan J."/>
            <person name="Lipzen A."/>
            <person name="Riley R."/>
            <person name="Grigoriev I.V."/>
            <person name="Spatafora J.W."/>
            <person name="Choi I.-G."/>
        </authorList>
    </citation>
    <scope>NUCLEOTIDE SEQUENCE [LARGE SCALE GENOMIC DNA]</scope>
    <source>
        <strain evidence="9 10">KUC8140</strain>
    </source>
</reference>
<dbReference type="InterPro" id="IPR000292">
    <property type="entry name" value="For/NO2_transpt"/>
</dbReference>
<protein>
    <recommendedName>
        <fullName evidence="11">Formate/nitrite transporter</fullName>
    </recommendedName>
</protein>
<keyword evidence="10" id="KW-1185">Reference proteome</keyword>
<evidence type="ECO:0000313" key="8">
    <source>
        <dbReference type="EMBL" id="KLO05075.1"/>
    </source>
</evidence>
<proteinExistence type="inferred from homology"/>
<feature type="transmembrane region" description="Helical" evidence="7">
    <location>
        <begin position="193"/>
        <end position="215"/>
    </location>
</feature>
<evidence type="ECO:0000256" key="2">
    <source>
        <dbReference type="ARBA" id="ARBA00022692"/>
    </source>
</evidence>
<keyword evidence="4 7" id="KW-0472">Membrane</keyword>
<dbReference type="GO" id="GO:0015707">
    <property type="term" value="P:nitrite transport"/>
    <property type="evidence" value="ECO:0007669"/>
    <property type="project" value="TreeGrafter"/>
</dbReference>
<dbReference type="Pfam" id="PF01226">
    <property type="entry name" value="Form_Nir_trans"/>
    <property type="match status" value="1"/>
</dbReference>
<dbReference type="Gene3D" id="1.20.1080.10">
    <property type="entry name" value="Glycerol uptake facilitator protein"/>
    <property type="match status" value="1"/>
</dbReference>
<accession>A0A0H2R6H7</accession>
<feature type="transmembrane region" description="Helical" evidence="7">
    <location>
        <begin position="142"/>
        <end position="165"/>
    </location>
</feature>
<dbReference type="GO" id="GO:0005886">
    <property type="term" value="C:plasma membrane"/>
    <property type="evidence" value="ECO:0007669"/>
    <property type="project" value="TreeGrafter"/>
</dbReference>
<evidence type="ECO:0000256" key="4">
    <source>
        <dbReference type="ARBA" id="ARBA00023136"/>
    </source>
</evidence>
<evidence type="ECO:0000256" key="6">
    <source>
        <dbReference type="SAM" id="MobiDB-lite"/>
    </source>
</evidence>
<dbReference type="PROSITE" id="PS01005">
    <property type="entry name" value="FORMATE_NITRITE_TP_1"/>
    <property type="match status" value="1"/>
</dbReference>
<dbReference type="PANTHER" id="PTHR30520:SF6">
    <property type="entry name" value="FORMATE_NITRATE FAMILY TRANSPORTER (EUROFUNG)"/>
    <property type="match status" value="1"/>
</dbReference>
<comment type="subcellular location">
    <subcellularLocation>
        <location evidence="1">Membrane</location>
        <topology evidence="1">Multi-pass membrane protein</topology>
    </subcellularLocation>
</comment>
<feature type="transmembrane region" description="Helical" evidence="7">
    <location>
        <begin position="96"/>
        <end position="121"/>
    </location>
</feature>